<dbReference type="Pfam" id="PF06179">
    <property type="entry name" value="Med22"/>
    <property type="match status" value="1"/>
</dbReference>
<keyword evidence="5" id="KW-0539">Nucleus</keyword>
<comment type="subcellular location">
    <subcellularLocation>
        <location evidence="1">Nucleus</location>
    </subcellularLocation>
</comment>
<dbReference type="OMA" id="YRDLMNC"/>
<proteinExistence type="inferred from homology"/>
<evidence type="ECO:0000256" key="4">
    <source>
        <dbReference type="ARBA" id="ARBA00023163"/>
    </source>
</evidence>
<dbReference type="VEuPathDB" id="FungiDB:MYCTH_2306072"/>
<dbReference type="EMBL" id="CP003005">
    <property type="protein sequence ID" value="AEO58614.1"/>
    <property type="molecule type" value="Genomic_DNA"/>
</dbReference>
<evidence type="ECO:0008006" key="8">
    <source>
        <dbReference type="Google" id="ProtNLM"/>
    </source>
</evidence>
<evidence type="ECO:0000256" key="2">
    <source>
        <dbReference type="ARBA" id="ARBA00005942"/>
    </source>
</evidence>
<dbReference type="HOGENOM" id="CLU_1586278_0_0_1"/>
<comment type="similarity">
    <text evidence="2">Belongs to the Mediator complex subunit 22 family.</text>
</comment>
<dbReference type="KEGG" id="mtm:MYCTH_2306072"/>
<evidence type="ECO:0000256" key="5">
    <source>
        <dbReference type="ARBA" id="ARBA00023242"/>
    </source>
</evidence>
<evidence type="ECO:0000256" key="1">
    <source>
        <dbReference type="ARBA" id="ARBA00004123"/>
    </source>
</evidence>
<dbReference type="GO" id="GO:0016592">
    <property type="term" value="C:mediator complex"/>
    <property type="evidence" value="ECO:0007669"/>
    <property type="project" value="InterPro"/>
</dbReference>
<evidence type="ECO:0000313" key="7">
    <source>
        <dbReference type="Proteomes" id="UP000007322"/>
    </source>
</evidence>
<dbReference type="InterPro" id="IPR009332">
    <property type="entry name" value="Med22"/>
</dbReference>
<dbReference type="AlphaFoldDB" id="G2QGQ2"/>
<dbReference type="GO" id="GO:0003712">
    <property type="term" value="F:transcription coregulator activity"/>
    <property type="evidence" value="ECO:0007669"/>
    <property type="project" value="InterPro"/>
</dbReference>
<gene>
    <name evidence="6" type="ORF">MYCTH_2306072</name>
</gene>
<dbReference type="OrthoDB" id="203279at2759"/>
<sequence>MDRDATSATNLLERKNILIADILTSVRDYFNLALAPVDDTASTGQTAERSLAMETKLSAMIKSTEDLVSLSRRIRELWIIGALKPVTGEADQGMDMDSEQVFSLLGALRERQRQSLLQHAAAAGGGFTYEVGGLDGPAVPGSESK</sequence>
<evidence type="ECO:0000313" key="6">
    <source>
        <dbReference type="EMBL" id="AEO58614.1"/>
    </source>
</evidence>
<dbReference type="Gene3D" id="6.10.280.160">
    <property type="entry name" value="Mediator of RNA polymerase II transcription subunit 22"/>
    <property type="match status" value="1"/>
</dbReference>
<dbReference type="STRING" id="573729.G2QGQ2"/>
<accession>G2QGQ2</accession>
<dbReference type="GeneID" id="11510209"/>
<dbReference type="InParanoid" id="G2QGQ2"/>
<dbReference type="RefSeq" id="XP_003663859.1">
    <property type="nucleotide sequence ID" value="XM_003663811.1"/>
</dbReference>
<dbReference type="Proteomes" id="UP000007322">
    <property type="component" value="Chromosome 4"/>
</dbReference>
<evidence type="ECO:0000256" key="3">
    <source>
        <dbReference type="ARBA" id="ARBA00023015"/>
    </source>
</evidence>
<keyword evidence="3" id="KW-0805">Transcription regulation</keyword>
<name>G2QGQ2_THET4</name>
<keyword evidence="7" id="KW-1185">Reference proteome</keyword>
<organism evidence="6 7">
    <name type="scientific">Thermothelomyces thermophilus (strain ATCC 42464 / BCRC 31852 / DSM 1799)</name>
    <name type="common">Sporotrichum thermophile</name>
    <dbReference type="NCBI Taxonomy" id="573729"/>
    <lineage>
        <taxon>Eukaryota</taxon>
        <taxon>Fungi</taxon>
        <taxon>Dikarya</taxon>
        <taxon>Ascomycota</taxon>
        <taxon>Pezizomycotina</taxon>
        <taxon>Sordariomycetes</taxon>
        <taxon>Sordariomycetidae</taxon>
        <taxon>Sordariales</taxon>
        <taxon>Chaetomiaceae</taxon>
        <taxon>Thermothelomyces</taxon>
    </lineage>
</organism>
<dbReference type="GO" id="GO:0006357">
    <property type="term" value="P:regulation of transcription by RNA polymerase II"/>
    <property type="evidence" value="ECO:0007669"/>
    <property type="project" value="InterPro"/>
</dbReference>
<keyword evidence="4" id="KW-0804">Transcription</keyword>
<dbReference type="eggNOG" id="ENOG502RVZ6">
    <property type="taxonomic scope" value="Eukaryota"/>
</dbReference>
<reference evidence="6 7" key="1">
    <citation type="journal article" date="2011" name="Nat. Biotechnol.">
        <title>Comparative genomic analysis of the thermophilic biomass-degrading fungi Myceliophthora thermophila and Thielavia terrestris.</title>
        <authorList>
            <person name="Berka R.M."/>
            <person name="Grigoriev I.V."/>
            <person name="Otillar R."/>
            <person name="Salamov A."/>
            <person name="Grimwood J."/>
            <person name="Reid I."/>
            <person name="Ishmael N."/>
            <person name="John T."/>
            <person name="Darmond C."/>
            <person name="Moisan M.-C."/>
            <person name="Henrissat B."/>
            <person name="Coutinho P.M."/>
            <person name="Lombard V."/>
            <person name="Natvig D.O."/>
            <person name="Lindquist E."/>
            <person name="Schmutz J."/>
            <person name="Lucas S."/>
            <person name="Harris P."/>
            <person name="Powlowski J."/>
            <person name="Bellemare A."/>
            <person name="Taylor D."/>
            <person name="Butler G."/>
            <person name="de Vries R.P."/>
            <person name="Allijn I.E."/>
            <person name="van den Brink J."/>
            <person name="Ushinsky S."/>
            <person name="Storms R."/>
            <person name="Powell A.J."/>
            <person name="Paulsen I.T."/>
            <person name="Elbourne L.D.H."/>
            <person name="Baker S.E."/>
            <person name="Magnuson J."/>
            <person name="LaBoissiere S."/>
            <person name="Clutterbuck A.J."/>
            <person name="Martinez D."/>
            <person name="Wogulis M."/>
            <person name="de Leon A.L."/>
            <person name="Rey M.W."/>
            <person name="Tsang A."/>
        </authorList>
    </citation>
    <scope>NUCLEOTIDE SEQUENCE [LARGE SCALE GENOMIC DNA]</scope>
    <source>
        <strain evidence="7">ATCC 42464 / BCRC 31852 / DSM 1799</strain>
    </source>
</reference>
<protein>
    <recommendedName>
        <fullName evidence="8">Mediator of RNA polymerase II transcription subunit 22</fullName>
    </recommendedName>
</protein>